<organism evidence="1 2">
    <name type="scientific">Pseudoroseicyclus tamaricis</name>
    <dbReference type="NCBI Taxonomy" id="2705421"/>
    <lineage>
        <taxon>Bacteria</taxon>
        <taxon>Pseudomonadati</taxon>
        <taxon>Pseudomonadota</taxon>
        <taxon>Alphaproteobacteria</taxon>
        <taxon>Rhodobacterales</taxon>
        <taxon>Paracoccaceae</taxon>
        <taxon>Pseudoroseicyclus</taxon>
    </lineage>
</organism>
<evidence type="ECO:0000313" key="2">
    <source>
        <dbReference type="Proteomes" id="UP000474757"/>
    </source>
</evidence>
<sequence length="82" mass="9042">MSVTPESLEGRILAQRKLLARIVATLNDPDLDAFLDQRDHVELSSEDPGAVPDDAFSIEQSVADELKLIRRLADDVRAAREG</sequence>
<dbReference type="EMBL" id="JAAGAB010000001">
    <property type="protein sequence ID" value="NDV00126.1"/>
    <property type="molecule type" value="Genomic_DNA"/>
</dbReference>
<accession>A0A6B2K1B1</accession>
<protein>
    <submittedName>
        <fullName evidence="1">Uncharacterized protein</fullName>
    </submittedName>
</protein>
<keyword evidence="2" id="KW-1185">Reference proteome</keyword>
<gene>
    <name evidence="1" type="ORF">GZA08_03975</name>
</gene>
<name>A0A6B2K1B1_9RHOB</name>
<comment type="caution">
    <text evidence="1">The sequence shown here is derived from an EMBL/GenBank/DDBJ whole genome shotgun (WGS) entry which is preliminary data.</text>
</comment>
<dbReference type="AlphaFoldDB" id="A0A6B2K1B1"/>
<proteinExistence type="predicted"/>
<reference evidence="1 2" key="1">
    <citation type="submission" date="2020-02" db="EMBL/GenBank/DDBJ databases">
        <title>Pseudoroseicyclus tamarix, sp. nov., isolated from offshore sediment of a Tamarix chinensis forest.</title>
        <authorList>
            <person name="Gai Y."/>
        </authorList>
    </citation>
    <scope>NUCLEOTIDE SEQUENCE [LARGE SCALE GENOMIC DNA]</scope>
    <source>
        <strain evidence="1 2">CLL3-39</strain>
    </source>
</reference>
<dbReference type="RefSeq" id="WP_163890150.1">
    <property type="nucleotide sequence ID" value="NZ_JAAFYS010000001.1"/>
</dbReference>
<dbReference type="Proteomes" id="UP000474757">
    <property type="component" value="Unassembled WGS sequence"/>
</dbReference>
<evidence type="ECO:0000313" key="1">
    <source>
        <dbReference type="EMBL" id="NDV00126.1"/>
    </source>
</evidence>